<evidence type="ECO:0000259" key="6">
    <source>
        <dbReference type="PROSITE" id="PS50893"/>
    </source>
</evidence>
<dbReference type="PIRSF" id="PIRSF039137">
    <property type="entry name" value="ABC_branched_ATPase"/>
    <property type="match status" value="1"/>
</dbReference>
<dbReference type="InterPro" id="IPR003439">
    <property type="entry name" value="ABC_transporter-like_ATP-bd"/>
</dbReference>
<dbReference type="Pfam" id="PF00005">
    <property type="entry name" value="ABC_tran"/>
    <property type="match status" value="1"/>
</dbReference>
<dbReference type="Gene3D" id="3.40.50.300">
    <property type="entry name" value="P-loop containing nucleotide triphosphate hydrolases"/>
    <property type="match status" value="1"/>
</dbReference>
<keyword evidence="8" id="KW-1185">Reference proteome</keyword>
<dbReference type="InterPro" id="IPR017871">
    <property type="entry name" value="ABC_transporter-like_CS"/>
</dbReference>
<dbReference type="CDD" id="cd03224">
    <property type="entry name" value="ABC_TM1139_LivF_branched"/>
    <property type="match status" value="1"/>
</dbReference>
<dbReference type="GO" id="GO:0015658">
    <property type="term" value="F:branched-chain amino acid transmembrane transporter activity"/>
    <property type="evidence" value="ECO:0007669"/>
    <property type="project" value="InterPro"/>
</dbReference>
<dbReference type="InterPro" id="IPR052156">
    <property type="entry name" value="BCAA_Transport_ATP-bd_LivF"/>
</dbReference>
<protein>
    <submittedName>
        <fullName evidence="7">Branched-chain amino acid transport system ATP-binding protein</fullName>
    </submittedName>
</protein>
<dbReference type="GO" id="GO:0005524">
    <property type="term" value="F:ATP binding"/>
    <property type="evidence" value="ECO:0007669"/>
    <property type="project" value="UniProtKB-KW"/>
</dbReference>
<dbReference type="SUPFAM" id="SSF52540">
    <property type="entry name" value="P-loop containing nucleoside triphosphate hydrolases"/>
    <property type="match status" value="1"/>
</dbReference>
<dbReference type="AlphaFoldDB" id="A0A7W9STY7"/>
<keyword evidence="4 7" id="KW-0067">ATP-binding</keyword>
<reference evidence="7 8" key="1">
    <citation type="submission" date="2020-08" db="EMBL/GenBank/DDBJ databases">
        <title>Genomic Encyclopedia of Type Strains, Phase IV (KMG-IV): sequencing the most valuable type-strain genomes for metagenomic binning, comparative biology and taxonomic classification.</title>
        <authorList>
            <person name="Goeker M."/>
        </authorList>
    </citation>
    <scope>NUCLEOTIDE SEQUENCE [LARGE SCALE GENOMIC DNA]</scope>
    <source>
        <strain evidence="7 8">DSM 23562</strain>
    </source>
</reference>
<gene>
    <name evidence="7" type="ORF">HNQ39_004181</name>
</gene>
<keyword evidence="5" id="KW-0029">Amino-acid transport</keyword>
<accession>A0A7W9STY7</accession>
<name>A0A7W9STY7_ARMRO</name>
<dbReference type="PANTHER" id="PTHR43820:SF4">
    <property type="entry name" value="HIGH-AFFINITY BRANCHED-CHAIN AMINO ACID TRANSPORT ATP-BINDING PROTEIN LIVF"/>
    <property type="match status" value="1"/>
</dbReference>
<evidence type="ECO:0000256" key="4">
    <source>
        <dbReference type="ARBA" id="ARBA00022840"/>
    </source>
</evidence>
<evidence type="ECO:0000256" key="5">
    <source>
        <dbReference type="ARBA" id="ARBA00022970"/>
    </source>
</evidence>
<dbReference type="PROSITE" id="PS00211">
    <property type="entry name" value="ABC_TRANSPORTER_1"/>
    <property type="match status" value="1"/>
</dbReference>
<dbReference type="InterPro" id="IPR003593">
    <property type="entry name" value="AAA+_ATPase"/>
</dbReference>
<dbReference type="RefSeq" id="WP_184201265.1">
    <property type="nucleotide sequence ID" value="NZ_JACHGW010000004.1"/>
</dbReference>
<dbReference type="PANTHER" id="PTHR43820">
    <property type="entry name" value="HIGH-AFFINITY BRANCHED-CHAIN AMINO ACID TRANSPORT ATP-BINDING PROTEIN LIVF"/>
    <property type="match status" value="1"/>
</dbReference>
<keyword evidence="2" id="KW-0813">Transport</keyword>
<dbReference type="GO" id="GO:0015807">
    <property type="term" value="P:L-amino acid transport"/>
    <property type="evidence" value="ECO:0007669"/>
    <property type="project" value="TreeGrafter"/>
</dbReference>
<comment type="caution">
    <text evidence="7">The sequence shown here is derived from an EMBL/GenBank/DDBJ whole genome shotgun (WGS) entry which is preliminary data.</text>
</comment>
<evidence type="ECO:0000313" key="7">
    <source>
        <dbReference type="EMBL" id="MBB6052360.1"/>
    </source>
</evidence>
<sequence>MLKLENLDVFYGAIHALRGVSVTVDEGEIVTLIGANGAGKSTLLRSASGMVRPKTGSVTFLGENITRTPIASIVSRGLVHCPEGRRIFANMTVKENLELGAYLRKDKAGIASDYEYALNLFPRLRERLTQSAGTLSGGEQQMLAIGRALMSKPKLLMMDEPSLGLAPVIVQDIFRIITTINQEQKVAVLLVEQNANKALAVAHRGYVLETGRITLQGPAAELRTNPEVKKAYLGE</sequence>
<evidence type="ECO:0000256" key="3">
    <source>
        <dbReference type="ARBA" id="ARBA00022741"/>
    </source>
</evidence>
<dbReference type="Proteomes" id="UP000520814">
    <property type="component" value="Unassembled WGS sequence"/>
</dbReference>
<feature type="domain" description="ABC transporter" evidence="6">
    <location>
        <begin position="2"/>
        <end position="235"/>
    </location>
</feature>
<dbReference type="GO" id="GO:0016887">
    <property type="term" value="F:ATP hydrolysis activity"/>
    <property type="evidence" value="ECO:0007669"/>
    <property type="project" value="InterPro"/>
</dbReference>
<comment type="similarity">
    <text evidence="1">Belongs to the ABC transporter superfamily.</text>
</comment>
<dbReference type="InterPro" id="IPR027417">
    <property type="entry name" value="P-loop_NTPase"/>
</dbReference>
<evidence type="ECO:0000256" key="2">
    <source>
        <dbReference type="ARBA" id="ARBA00022448"/>
    </source>
</evidence>
<dbReference type="EMBL" id="JACHGW010000004">
    <property type="protein sequence ID" value="MBB6052360.1"/>
    <property type="molecule type" value="Genomic_DNA"/>
</dbReference>
<dbReference type="PROSITE" id="PS50893">
    <property type="entry name" value="ABC_TRANSPORTER_2"/>
    <property type="match status" value="1"/>
</dbReference>
<evidence type="ECO:0000313" key="8">
    <source>
        <dbReference type="Proteomes" id="UP000520814"/>
    </source>
</evidence>
<proteinExistence type="inferred from homology"/>
<evidence type="ECO:0000256" key="1">
    <source>
        <dbReference type="ARBA" id="ARBA00005417"/>
    </source>
</evidence>
<dbReference type="InterPro" id="IPR030660">
    <property type="entry name" value="ABC_branched_ATPase_LivF/BraG"/>
</dbReference>
<dbReference type="SMART" id="SM00382">
    <property type="entry name" value="AAA"/>
    <property type="match status" value="1"/>
</dbReference>
<organism evidence="7 8">
    <name type="scientific">Armatimonas rosea</name>
    <dbReference type="NCBI Taxonomy" id="685828"/>
    <lineage>
        <taxon>Bacteria</taxon>
        <taxon>Bacillati</taxon>
        <taxon>Armatimonadota</taxon>
        <taxon>Armatimonadia</taxon>
        <taxon>Armatimonadales</taxon>
        <taxon>Armatimonadaceae</taxon>
        <taxon>Armatimonas</taxon>
    </lineage>
</organism>
<keyword evidence="3" id="KW-0547">Nucleotide-binding</keyword>